<evidence type="ECO:0000313" key="6">
    <source>
        <dbReference type="WBParaSite" id="HCON_00116320-00001"/>
    </source>
</evidence>
<evidence type="ECO:0000256" key="4">
    <source>
        <dbReference type="RuleBase" id="RU003690"/>
    </source>
</evidence>
<dbReference type="InterPro" id="IPR033132">
    <property type="entry name" value="GH_1_N_CS"/>
</dbReference>
<dbReference type="InterPro" id="IPR017853">
    <property type="entry name" value="GH"/>
</dbReference>
<dbReference type="OMA" id="YQIEGHG"/>
<dbReference type="Gene3D" id="3.20.20.80">
    <property type="entry name" value="Glycosidases"/>
    <property type="match status" value="1"/>
</dbReference>
<dbReference type="GO" id="GO:0005975">
    <property type="term" value="P:carbohydrate metabolic process"/>
    <property type="evidence" value="ECO:0007669"/>
    <property type="project" value="InterPro"/>
</dbReference>
<keyword evidence="3" id="KW-0326">Glycosidase</keyword>
<dbReference type="Proteomes" id="UP000025227">
    <property type="component" value="Unplaced"/>
</dbReference>
<dbReference type="PRINTS" id="PR00131">
    <property type="entry name" value="GLHYDRLASE1"/>
</dbReference>
<proteinExistence type="inferred from homology"/>
<evidence type="ECO:0000256" key="3">
    <source>
        <dbReference type="ARBA" id="ARBA00023295"/>
    </source>
</evidence>
<evidence type="ECO:0000313" key="5">
    <source>
        <dbReference type="Proteomes" id="UP000025227"/>
    </source>
</evidence>
<dbReference type="PANTHER" id="PTHR10353">
    <property type="entry name" value="GLYCOSYL HYDROLASE"/>
    <property type="match status" value="1"/>
</dbReference>
<dbReference type="Pfam" id="PF00232">
    <property type="entry name" value="Glyco_hydro_1"/>
    <property type="match status" value="1"/>
</dbReference>
<keyword evidence="2" id="KW-0378">Hydrolase</keyword>
<organism evidence="5 6">
    <name type="scientific">Haemonchus contortus</name>
    <name type="common">Barber pole worm</name>
    <dbReference type="NCBI Taxonomy" id="6289"/>
    <lineage>
        <taxon>Eukaryota</taxon>
        <taxon>Metazoa</taxon>
        <taxon>Ecdysozoa</taxon>
        <taxon>Nematoda</taxon>
        <taxon>Chromadorea</taxon>
        <taxon>Rhabditida</taxon>
        <taxon>Rhabditina</taxon>
        <taxon>Rhabditomorpha</taxon>
        <taxon>Strongyloidea</taxon>
        <taxon>Trichostrongylidae</taxon>
        <taxon>Haemonchus</taxon>
    </lineage>
</organism>
<accession>A0A7I4YP14</accession>
<dbReference type="InterPro" id="IPR001360">
    <property type="entry name" value="Glyco_hydro_1"/>
</dbReference>
<dbReference type="PROSITE" id="PS00653">
    <property type="entry name" value="GLYCOSYL_HYDROL_F1_2"/>
    <property type="match status" value="1"/>
</dbReference>
<keyword evidence="5" id="KW-1185">Reference proteome</keyword>
<dbReference type="OrthoDB" id="65569at2759"/>
<sequence length="481" mass="55942">MADFPKNFIWAVATASYQVEGANDEDGRGLSVWDVIRRQPGRIADDSPPTLSCEHYHHYKEDVQLIKDLKVTHYRLSICWTRILPKGDLSVVNEKGITFYRSLLEELTKNGISPIVTLFHADYPYCLYERGGWLNEESLLWFHDFCRLCFQRFGDLVKYWITFNELSAHAWWGVTKIEGQLHHSPDTVEFSMPTRKIPYVATHNMLLAHVKVYRMYAREFKEIQQGQLGITVGGRWCKTFSTDIGDIEAVSRALDWKFNWTVEPIFGNNGDYPESMKSYIKTLEEKEGLELLPRFTKEQMNEIKGSADFLGLNYYLTEEICKGEGRFQMEKDARFDYLEGSWEKIAGEQMWLRYAPEGLLELLEYIQKKYAVPVLITENGCSDIIGKESEGIEPLNDDHRIRYIEGHIEAVKKALARGCNVIGYTVWSLMDNFEWHDGFAVRFGLYRVDYDSPDKKRTIKKSGRYLREFLGRVRNAAAQIE</sequence>
<dbReference type="WBParaSite" id="HCON_00116320-00001">
    <property type="protein sequence ID" value="HCON_00116320-00001"/>
    <property type="gene ID" value="HCON_00116320"/>
</dbReference>
<dbReference type="GO" id="GO:0008422">
    <property type="term" value="F:beta-glucosidase activity"/>
    <property type="evidence" value="ECO:0007669"/>
    <property type="project" value="TreeGrafter"/>
</dbReference>
<evidence type="ECO:0000256" key="1">
    <source>
        <dbReference type="ARBA" id="ARBA00010838"/>
    </source>
</evidence>
<comment type="similarity">
    <text evidence="1 4">Belongs to the glycosyl hydrolase 1 family.</text>
</comment>
<evidence type="ECO:0000256" key="2">
    <source>
        <dbReference type="ARBA" id="ARBA00022801"/>
    </source>
</evidence>
<dbReference type="SUPFAM" id="SSF51445">
    <property type="entry name" value="(Trans)glycosidases"/>
    <property type="match status" value="1"/>
</dbReference>
<name>A0A7I4YP14_HAECO</name>
<dbReference type="PANTHER" id="PTHR10353:SF36">
    <property type="entry name" value="LP05116P"/>
    <property type="match status" value="1"/>
</dbReference>
<dbReference type="AlphaFoldDB" id="A0A7I4YP14"/>
<protein>
    <submittedName>
        <fullName evidence="6">Glycoside hydrolase domain containing protein</fullName>
    </submittedName>
</protein>
<reference evidence="6" key="1">
    <citation type="submission" date="2020-12" db="UniProtKB">
        <authorList>
            <consortium name="WormBaseParasite"/>
        </authorList>
    </citation>
    <scope>IDENTIFICATION</scope>
    <source>
        <strain evidence="6">MHco3</strain>
    </source>
</reference>